<dbReference type="InterPro" id="IPR001341">
    <property type="entry name" value="Asp_kinase"/>
</dbReference>
<dbReference type="CDD" id="cd04243">
    <property type="entry name" value="AAK_AK-HSDH-like"/>
    <property type="match status" value="1"/>
</dbReference>
<evidence type="ECO:0000313" key="13">
    <source>
        <dbReference type="Proteomes" id="UP001597393"/>
    </source>
</evidence>
<sequence length="437" mass="48345">MKILKFGGTSVGSAARIQGLLEIVAPEERQIVVLSAVSGTTNALVEIAQAFAGAKTEEAKTLIKKHKDKYEDLIKELFATEEGYKKGKELIDHHFESIASFASDLFTPSEEKIILAQGELLSTTLWHYYLTELGISSVLLPALDFMKIDEDNEPMVDFTSEKLQALLAQHPDNTLFITQGFICRNVFGEIDNLRRGGSDYTASLIGSAIRADEVQIWTDIDGMHNNDPRVVHGTTPIRHLSFDEAAELAYFGAKILHPQSVFPAQKYNVPVRLLNTMDPKAPGTLISKEGAEKGVIRAVAAKDGITAIHIHSSRMLLAYGFLRRIFEIFERYKTPIDMITTSEVAVSLTIDDTTNLEDIIKEVEDFGTVAVDREQTIVCVVGDFSSNAHGYVGRVLEAVKHLPVRMVSYGGSDFNVSVLLDSAHKTEALRSLHHRLF</sequence>
<evidence type="ECO:0000256" key="3">
    <source>
        <dbReference type="ARBA" id="ARBA00022679"/>
    </source>
</evidence>
<organism evidence="12 13">
    <name type="scientific">Sphingobacterium corticis</name>
    <dbReference type="NCBI Taxonomy" id="1812823"/>
    <lineage>
        <taxon>Bacteria</taxon>
        <taxon>Pseudomonadati</taxon>
        <taxon>Bacteroidota</taxon>
        <taxon>Sphingobacteriia</taxon>
        <taxon>Sphingobacteriales</taxon>
        <taxon>Sphingobacteriaceae</taxon>
        <taxon>Sphingobacterium</taxon>
    </lineage>
</organism>
<name>A0ABW5NMT9_9SPHI</name>
<evidence type="ECO:0000313" key="12">
    <source>
        <dbReference type="EMBL" id="MFD2599369.1"/>
    </source>
</evidence>
<protein>
    <recommendedName>
        <fullName evidence="8">Aspartokinase</fullName>
        <ecNumber evidence="8">2.7.2.4</ecNumber>
    </recommendedName>
</protein>
<dbReference type="Proteomes" id="UP001597393">
    <property type="component" value="Unassembled WGS sequence"/>
</dbReference>
<comment type="catalytic activity">
    <reaction evidence="7 8">
        <text>L-aspartate + ATP = 4-phospho-L-aspartate + ADP</text>
        <dbReference type="Rhea" id="RHEA:23776"/>
        <dbReference type="ChEBI" id="CHEBI:29991"/>
        <dbReference type="ChEBI" id="CHEBI:30616"/>
        <dbReference type="ChEBI" id="CHEBI:57535"/>
        <dbReference type="ChEBI" id="CHEBI:456216"/>
        <dbReference type="EC" id="2.7.2.4"/>
    </reaction>
</comment>
<keyword evidence="4" id="KW-0547">Nucleotide-binding</keyword>
<keyword evidence="3 8" id="KW-0808">Transferase</keyword>
<dbReference type="PANTHER" id="PTHR21499:SF59">
    <property type="entry name" value="ASPARTOKINASE"/>
    <property type="match status" value="1"/>
</dbReference>
<evidence type="ECO:0000256" key="9">
    <source>
        <dbReference type="RuleBase" id="RU004249"/>
    </source>
</evidence>
<dbReference type="InterPro" id="IPR054352">
    <property type="entry name" value="ACT_Aspartokinase"/>
</dbReference>
<dbReference type="RefSeq" id="WP_380869495.1">
    <property type="nucleotide sequence ID" value="NZ_JBHUMA010000006.1"/>
</dbReference>
<comment type="pathway">
    <text evidence="9">Amino-acid biosynthesis; L-methionine biosynthesis via de novo pathway; L-homoserine from L-aspartate: step 1/3.</text>
</comment>
<keyword evidence="13" id="KW-1185">Reference proteome</keyword>
<keyword evidence="6" id="KW-0067">ATP-binding</keyword>
<accession>A0ABW5NMT9</accession>
<dbReference type="InterPro" id="IPR005260">
    <property type="entry name" value="Asp_kin_monofn"/>
</dbReference>
<evidence type="ECO:0000256" key="1">
    <source>
        <dbReference type="ARBA" id="ARBA00004766"/>
    </source>
</evidence>
<evidence type="ECO:0000256" key="6">
    <source>
        <dbReference type="ARBA" id="ARBA00022840"/>
    </source>
</evidence>
<dbReference type="InterPro" id="IPR001048">
    <property type="entry name" value="Asp/Glu/Uridylate_kinase"/>
</dbReference>
<dbReference type="Gene3D" id="3.40.1160.10">
    <property type="entry name" value="Acetylglutamate kinase-like"/>
    <property type="match status" value="1"/>
</dbReference>
<dbReference type="NCBIfam" id="TIGR00657">
    <property type="entry name" value="asp_kinases"/>
    <property type="match status" value="1"/>
</dbReference>
<proteinExistence type="inferred from homology"/>
<feature type="domain" description="Aspartate/glutamate/uridylate kinase" evidence="10">
    <location>
        <begin position="2"/>
        <end position="275"/>
    </location>
</feature>
<comment type="similarity">
    <text evidence="2 8">Belongs to the aspartokinase family.</text>
</comment>
<keyword evidence="9" id="KW-0028">Amino-acid biosynthesis</keyword>
<evidence type="ECO:0000256" key="5">
    <source>
        <dbReference type="ARBA" id="ARBA00022777"/>
    </source>
</evidence>
<comment type="pathway">
    <text evidence="9">Amino-acid biosynthesis; L-threonine biosynthesis; L-threonine from L-aspartate: step 1/5.</text>
</comment>
<evidence type="ECO:0000256" key="8">
    <source>
        <dbReference type="RuleBase" id="RU003448"/>
    </source>
</evidence>
<feature type="domain" description="Aspartokinase ACT" evidence="11">
    <location>
        <begin position="378"/>
        <end position="435"/>
    </location>
</feature>
<evidence type="ECO:0000256" key="2">
    <source>
        <dbReference type="ARBA" id="ARBA00010122"/>
    </source>
</evidence>
<dbReference type="PROSITE" id="PS00324">
    <property type="entry name" value="ASPARTOKINASE"/>
    <property type="match status" value="1"/>
</dbReference>
<dbReference type="EMBL" id="JBHUMA010000006">
    <property type="protein sequence ID" value="MFD2599369.1"/>
    <property type="molecule type" value="Genomic_DNA"/>
</dbReference>
<evidence type="ECO:0000259" key="11">
    <source>
        <dbReference type="Pfam" id="PF22468"/>
    </source>
</evidence>
<dbReference type="SUPFAM" id="SSF55021">
    <property type="entry name" value="ACT-like"/>
    <property type="match status" value="2"/>
</dbReference>
<dbReference type="GO" id="GO:0004072">
    <property type="term" value="F:aspartate kinase activity"/>
    <property type="evidence" value="ECO:0007669"/>
    <property type="project" value="UniProtKB-EC"/>
</dbReference>
<keyword evidence="5 8" id="KW-0418">Kinase</keyword>
<dbReference type="Pfam" id="PF22468">
    <property type="entry name" value="ACT_9"/>
    <property type="match status" value="1"/>
</dbReference>
<evidence type="ECO:0000256" key="7">
    <source>
        <dbReference type="ARBA" id="ARBA00047872"/>
    </source>
</evidence>
<dbReference type="PANTHER" id="PTHR21499">
    <property type="entry name" value="ASPARTATE KINASE"/>
    <property type="match status" value="1"/>
</dbReference>
<dbReference type="EC" id="2.7.2.4" evidence="8"/>
<evidence type="ECO:0000256" key="4">
    <source>
        <dbReference type="ARBA" id="ARBA00022741"/>
    </source>
</evidence>
<dbReference type="InterPro" id="IPR018042">
    <property type="entry name" value="Aspartate_kinase_CS"/>
</dbReference>
<dbReference type="InterPro" id="IPR036393">
    <property type="entry name" value="AceGlu_kinase-like_sf"/>
</dbReference>
<dbReference type="InterPro" id="IPR045865">
    <property type="entry name" value="ACT-like_dom_sf"/>
</dbReference>
<dbReference type="SUPFAM" id="SSF53633">
    <property type="entry name" value="Carbamate kinase-like"/>
    <property type="match status" value="1"/>
</dbReference>
<evidence type="ECO:0000259" key="10">
    <source>
        <dbReference type="Pfam" id="PF00696"/>
    </source>
</evidence>
<dbReference type="Gene3D" id="3.30.70.260">
    <property type="match status" value="2"/>
</dbReference>
<comment type="caution">
    <text evidence="12">The sequence shown here is derived from an EMBL/GenBank/DDBJ whole genome shotgun (WGS) entry which is preliminary data.</text>
</comment>
<dbReference type="CDD" id="cd04912">
    <property type="entry name" value="ACT_AKiii-LysC-EC-like_1"/>
    <property type="match status" value="1"/>
</dbReference>
<dbReference type="PIRSF" id="PIRSF000726">
    <property type="entry name" value="Asp_kin"/>
    <property type="match status" value="1"/>
</dbReference>
<reference evidence="13" key="1">
    <citation type="journal article" date="2019" name="Int. J. Syst. Evol. Microbiol.">
        <title>The Global Catalogue of Microorganisms (GCM) 10K type strain sequencing project: providing services to taxonomists for standard genome sequencing and annotation.</title>
        <authorList>
            <consortium name="The Broad Institute Genomics Platform"/>
            <consortium name="The Broad Institute Genome Sequencing Center for Infectious Disease"/>
            <person name="Wu L."/>
            <person name="Ma J."/>
        </authorList>
    </citation>
    <scope>NUCLEOTIDE SEQUENCE [LARGE SCALE GENOMIC DNA]</scope>
    <source>
        <strain evidence="13">KCTC 42248</strain>
    </source>
</reference>
<comment type="pathway">
    <text evidence="1 9">Amino-acid biosynthesis; L-lysine biosynthesis via DAP pathway; (S)-tetrahydrodipicolinate from L-aspartate: step 1/4.</text>
</comment>
<dbReference type="Pfam" id="PF00696">
    <property type="entry name" value="AA_kinase"/>
    <property type="match status" value="1"/>
</dbReference>
<gene>
    <name evidence="12" type="ORF">ACFSQ3_10430</name>
</gene>